<sequence length="118" mass="13113">MVRNSNTARIASASVVNSRIPKGPHSGRKVKVIKQGPKETSLLYQKLGEQSPKKLQPHSRESVTNANSWRCNFPAAEKRSANWESYGQGPRFPQSPSEQENSEKARSPPSKSSKLQIK</sequence>
<reference evidence="2" key="1">
    <citation type="submission" date="2021-10" db="EMBL/GenBank/DDBJ databases">
        <title>Melipona bicolor Genome sequencing and assembly.</title>
        <authorList>
            <person name="Araujo N.S."/>
            <person name="Arias M.C."/>
        </authorList>
    </citation>
    <scope>NUCLEOTIDE SEQUENCE</scope>
    <source>
        <strain evidence="2">USP_2M_L1-L4_2017</strain>
        <tissue evidence="2">Whole body</tissue>
    </source>
</reference>
<name>A0AA40KX90_9HYME</name>
<dbReference type="EMBL" id="JAHYIQ010000001">
    <property type="protein sequence ID" value="KAK1136082.1"/>
    <property type="molecule type" value="Genomic_DNA"/>
</dbReference>
<dbReference type="AlphaFoldDB" id="A0AA40KX90"/>
<comment type="caution">
    <text evidence="2">The sequence shown here is derived from an EMBL/GenBank/DDBJ whole genome shotgun (WGS) entry which is preliminary data.</text>
</comment>
<evidence type="ECO:0000256" key="1">
    <source>
        <dbReference type="SAM" id="MobiDB-lite"/>
    </source>
</evidence>
<evidence type="ECO:0000313" key="2">
    <source>
        <dbReference type="EMBL" id="KAK1136082.1"/>
    </source>
</evidence>
<accession>A0AA40KX90</accession>
<gene>
    <name evidence="2" type="ORF">K0M31_000651</name>
</gene>
<organism evidence="2 3">
    <name type="scientific">Melipona bicolor</name>
    <dbReference type="NCBI Taxonomy" id="60889"/>
    <lineage>
        <taxon>Eukaryota</taxon>
        <taxon>Metazoa</taxon>
        <taxon>Ecdysozoa</taxon>
        <taxon>Arthropoda</taxon>
        <taxon>Hexapoda</taxon>
        <taxon>Insecta</taxon>
        <taxon>Pterygota</taxon>
        <taxon>Neoptera</taxon>
        <taxon>Endopterygota</taxon>
        <taxon>Hymenoptera</taxon>
        <taxon>Apocrita</taxon>
        <taxon>Aculeata</taxon>
        <taxon>Apoidea</taxon>
        <taxon>Anthophila</taxon>
        <taxon>Apidae</taxon>
        <taxon>Melipona</taxon>
    </lineage>
</organism>
<evidence type="ECO:0000313" key="3">
    <source>
        <dbReference type="Proteomes" id="UP001177670"/>
    </source>
</evidence>
<keyword evidence="3" id="KW-1185">Reference proteome</keyword>
<feature type="region of interest" description="Disordered" evidence="1">
    <location>
        <begin position="1"/>
        <end position="118"/>
    </location>
</feature>
<proteinExistence type="predicted"/>
<feature type="compositionally biased region" description="Polar residues" evidence="1">
    <location>
        <begin position="109"/>
        <end position="118"/>
    </location>
</feature>
<dbReference type="Proteomes" id="UP001177670">
    <property type="component" value="Unassembled WGS sequence"/>
</dbReference>
<feature type="compositionally biased region" description="Polar residues" evidence="1">
    <location>
        <begin position="1"/>
        <end position="17"/>
    </location>
</feature>
<protein>
    <submittedName>
        <fullName evidence="2">Uncharacterized protein</fullName>
    </submittedName>
</protein>